<dbReference type="VEuPathDB" id="FungiDB:ASPZODRAFT_170197"/>
<name>A0A1L9S5H6_9EURO</name>
<gene>
    <name evidence="2" type="ORF">ASPZODRAFT_170197</name>
</gene>
<keyword evidence="3" id="KW-1185">Reference proteome</keyword>
<dbReference type="Pfam" id="PF22041">
    <property type="entry name" value="GST_C_7"/>
    <property type="match status" value="1"/>
</dbReference>
<accession>A0A1L9S5H6</accession>
<feature type="domain" description="GST N-terminal" evidence="1">
    <location>
        <begin position="17"/>
        <end position="108"/>
    </location>
</feature>
<dbReference type="InterPro" id="IPR036282">
    <property type="entry name" value="Glutathione-S-Trfase_C_sf"/>
</dbReference>
<dbReference type="Proteomes" id="UP000184188">
    <property type="component" value="Unassembled WGS sequence"/>
</dbReference>
<dbReference type="EMBL" id="KV878360">
    <property type="protein sequence ID" value="OJJ42408.1"/>
    <property type="molecule type" value="Genomic_DNA"/>
</dbReference>
<dbReference type="STRING" id="1073090.A0A1L9S5H6"/>
<proteinExistence type="predicted"/>
<dbReference type="Gene3D" id="1.20.1050.10">
    <property type="match status" value="1"/>
</dbReference>
<dbReference type="InterPro" id="IPR036249">
    <property type="entry name" value="Thioredoxin-like_sf"/>
</dbReference>
<evidence type="ECO:0000313" key="3">
    <source>
        <dbReference type="Proteomes" id="UP000184188"/>
    </source>
</evidence>
<dbReference type="InterPro" id="IPR054416">
    <property type="entry name" value="GST_UstS-like_C"/>
</dbReference>
<dbReference type="AlphaFoldDB" id="A0A1L9S5H6"/>
<evidence type="ECO:0000259" key="1">
    <source>
        <dbReference type="PROSITE" id="PS50404"/>
    </source>
</evidence>
<dbReference type="Pfam" id="PF13409">
    <property type="entry name" value="GST_N_2"/>
    <property type="match status" value="1"/>
</dbReference>
<dbReference type="SUPFAM" id="SSF47616">
    <property type="entry name" value="GST C-terminal domain-like"/>
    <property type="match status" value="1"/>
</dbReference>
<sequence length="290" mass="32290">MATDTPATDIVLYDIAFRQPFSASSSAPNPWKARYALNFKGIPYRTEWVDMLEIPDVRRRLEVPAARKHRDGSDYYTLPVLVDNTTGTKVGDSFDIAVYLSETYPDTGEAGDLFPVQSLDFACSSELAIFAPPLSERAEGVDKGVIRDYAHFNRNVDAVFSAHSALMGSGMQFDPARAPLIRAEFERRAGMRWEDMMVHAGPREKILASLCEALAPLAELFQRDHSGPFLLGRRASHADFIVGGWLRMQSVTLPDEEWAQVKSWHGGVFAKLHDALQKLSEGVIRASSNR</sequence>
<dbReference type="OrthoDB" id="4951845at2759"/>
<organism evidence="2 3">
    <name type="scientific">Penicilliopsis zonata CBS 506.65</name>
    <dbReference type="NCBI Taxonomy" id="1073090"/>
    <lineage>
        <taxon>Eukaryota</taxon>
        <taxon>Fungi</taxon>
        <taxon>Dikarya</taxon>
        <taxon>Ascomycota</taxon>
        <taxon>Pezizomycotina</taxon>
        <taxon>Eurotiomycetes</taxon>
        <taxon>Eurotiomycetidae</taxon>
        <taxon>Eurotiales</taxon>
        <taxon>Aspergillaceae</taxon>
        <taxon>Penicilliopsis</taxon>
    </lineage>
</organism>
<protein>
    <recommendedName>
        <fullName evidence="1">GST N-terminal domain-containing protein</fullName>
    </recommendedName>
</protein>
<dbReference type="InterPro" id="IPR004045">
    <property type="entry name" value="Glutathione_S-Trfase_N"/>
</dbReference>
<evidence type="ECO:0000313" key="2">
    <source>
        <dbReference type="EMBL" id="OJJ42408.1"/>
    </source>
</evidence>
<dbReference type="RefSeq" id="XP_022576918.1">
    <property type="nucleotide sequence ID" value="XM_022726929.1"/>
</dbReference>
<dbReference type="SUPFAM" id="SSF52833">
    <property type="entry name" value="Thioredoxin-like"/>
    <property type="match status" value="1"/>
</dbReference>
<dbReference type="Gene3D" id="3.40.30.10">
    <property type="entry name" value="Glutaredoxin"/>
    <property type="match status" value="1"/>
</dbReference>
<dbReference type="PROSITE" id="PS50404">
    <property type="entry name" value="GST_NTER"/>
    <property type="match status" value="1"/>
</dbReference>
<dbReference type="GeneID" id="34613393"/>
<reference evidence="3" key="1">
    <citation type="journal article" date="2017" name="Genome Biol.">
        <title>Comparative genomics reveals high biological diversity and specific adaptations in the industrially and medically important fungal genus Aspergillus.</title>
        <authorList>
            <person name="de Vries R.P."/>
            <person name="Riley R."/>
            <person name="Wiebenga A."/>
            <person name="Aguilar-Osorio G."/>
            <person name="Amillis S."/>
            <person name="Uchima C.A."/>
            <person name="Anderluh G."/>
            <person name="Asadollahi M."/>
            <person name="Askin M."/>
            <person name="Barry K."/>
            <person name="Battaglia E."/>
            <person name="Bayram O."/>
            <person name="Benocci T."/>
            <person name="Braus-Stromeyer S.A."/>
            <person name="Caldana C."/>
            <person name="Canovas D."/>
            <person name="Cerqueira G.C."/>
            <person name="Chen F."/>
            <person name="Chen W."/>
            <person name="Choi C."/>
            <person name="Clum A."/>
            <person name="Dos Santos R.A."/>
            <person name="Damasio A.R."/>
            <person name="Diallinas G."/>
            <person name="Emri T."/>
            <person name="Fekete E."/>
            <person name="Flipphi M."/>
            <person name="Freyberg S."/>
            <person name="Gallo A."/>
            <person name="Gournas C."/>
            <person name="Habgood R."/>
            <person name="Hainaut M."/>
            <person name="Harispe M.L."/>
            <person name="Henrissat B."/>
            <person name="Hilden K.S."/>
            <person name="Hope R."/>
            <person name="Hossain A."/>
            <person name="Karabika E."/>
            <person name="Karaffa L."/>
            <person name="Karanyi Z."/>
            <person name="Krasevec N."/>
            <person name="Kuo A."/>
            <person name="Kusch H."/>
            <person name="LaButti K."/>
            <person name="Lagendijk E.L."/>
            <person name="Lapidus A."/>
            <person name="Levasseur A."/>
            <person name="Lindquist E."/>
            <person name="Lipzen A."/>
            <person name="Logrieco A.F."/>
            <person name="MacCabe A."/>
            <person name="Maekelae M.R."/>
            <person name="Malavazi I."/>
            <person name="Melin P."/>
            <person name="Meyer V."/>
            <person name="Mielnichuk N."/>
            <person name="Miskei M."/>
            <person name="Molnar A.P."/>
            <person name="Mule G."/>
            <person name="Ngan C.Y."/>
            <person name="Orejas M."/>
            <person name="Orosz E."/>
            <person name="Ouedraogo J.P."/>
            <person name="Overkamp K.M."/>
            <person name="Park H.-S."/>
            <person name="Perrone G."/>
            <person name="Piumi F."/>
            <person name="Punt P.J."/>
            <person name="Ram A.F."/>
            <person name="Ramon A."/>
            <person name="Rauscher S."/>
            <person name="Record E."/>
            <person name="Riano-Pachon D.M."/>
            <person name="Robert V."/>
            <person name="Roehrig J."/>
            <person name="Ruller R."/>
            <person name="Salamov A."/>
            <person name="Salih N.S."/>
            <person name="Samson R.A."/>
            <person name="Sandor E."/>
            <person name="Sanguinetti M."/>
            <person name="Schuetze T."/>
            <person name="Sepcic K."/>
            <person name="Shelest E."/>
            <person name="Sherlock G."/>
            <person name="Sophianopoulou V."/>
            <person name="Squina F.M."/>
            <person name="Sun H."/>
            <person name="Susca A."/>
            <person name="Todd R.B."/>
            <person name="Tsang A."/>
            <person name="Unkles S.E."/>
            <person name="van de Wiele N."/>
            <person name="van Rossen-Uffink D."/>
            <person name="Oliveira J.V."/>
            <person name="Vesth T.C."/>
            <person name="Visser J."/>
            <person name="Yu J.-H."/>
            <person name="Zhou M."/>
            <person name="Andersen M.R."/>
            <person name="Archer D.B."/>
            <person name="Baker S.E."/>
            <person name="Benoit I."/>
            <person name="Brakhage A.A."/>
            <person name="Braus G.H."/>
            <person name="Fischer R."/>
            <person name="Frisvad J.C."/>
            <person name="Goldman G.H."/>
            <person name="Houbraken J."/>
            <person name="Oakley B."/>
            <person name="Pocsi I."/>
            <person name="Scazzocchio C."/>
            <person name="Seiboth B."/>
            <person name="vanKuyk P.A."/>
            <person name="Wortman J."/>
            <person name="Dyer P.S."/>
            <person name="Grigoriev I.V."/>
        </authorList>
    </citation>
    <scope>NUCLEOTIDE SEQUENCE [LARGE SCALE GENOMIC DNA]</scope>
    <source>
        <strain evidence="3">CBS 506.65</strain>
    </source>
</reference>